<dbReference type="Pfam" id="PF17405">
    <property type="entry name" value="Nrap_D4"/>
    <property type="match status" value="1"/>
</dbReference>
<dbReference type="Pfam" id="PF03813">
    <property type="entry name" value="Nrap"/>
    <property type="match status" value="1"/>
</dbReference>
<dbReference type="GO" id="GO:0032040">
    <property type="term" value="C:small-subunit processome"/>
    <property type="evidence" value="ECO:0007669"/>
    <property type="project" value="TreeGrafter"/>
</dbReference>
<proteinExistence type="inferred from homology"/>
<evidence type="ECO:0000313" key="14">
    <source>
        <dbReference type="Proteomes" id="UP000605846"/>
    </source>
</evidence>
<keyword evidence="5" id="KW-0698">rRNA processing</keyword>
<evidence type="ECO:0000259" key="11">
    <source>
        <dbReference type="Pfam" id="PF17406"/>
    </source>
</evidence>
<keyword evidence="5" id="KW-0690">Ribosome biogenesis</keyword>
<evidence type="ECO:0000256" key="5">
    <source>
        <dbReference type="RuleBase" id="RU364032"/>
    </source>
</evidence>
<dbReference type="InterPro" id="IPR005554">
    <property type="entry name" value="NOL6/Upt22"/>
</dbReference>
<dbReference type="InterPro" id="IPR035082">
    <property type="entry name" value="Nrap_D1"/>
</dbReference>
<dbReference type="GO" id="GO:0032545">
    <property type="term" value="C:CURI complex"/>
    <property type="evidence" value="ECO:0007669"/>
    <property type="project" value="TreeGrafter"/>
</dbReference>
<dbReference type="Pfam" id="PF17407">
    <property type="entry name" value="Nrap_D6"/>
    <property type="match status" value="1"/>
</dbReference>
<evidence type="ECO:0000256" key="6">
    <source>
        <dbReference type="SAM" id="MobiDB-lite"/>
    </source>
</evidence>
<gene>
    <name evidence="13" type="ORF">EC973_008301</name>
</gene>
<sequence>MWNLPLFDKVTRPSMAPALKRKLKHSGQQKQQNKIAKTEPDQLTKRSVNEESDEQSDYIGDDDEDLMEAARTGKYGSDYEENDDGWEEQSDEDADSEEDANAEDSQSKSDDKEMMGGELEGLKETTELYKSNMFKLEIDELLAEVNVNYEKHKALQKALHYLKETFDKIPDGKETLLNVLQTGMERKDKISIPFLRPHPPVDAQYKFKFQKPTAVHVVGSYALKSVTKTKGYFNVDVAVEMPSSIFQEKDHMNNRYFHKRSCYLAVLSKAIKDSNAGFNLEFSTFNGDIRKPVLLVKPSGDKSDLDFTKSRCIIRILPSIASDVFRVQRLAPGRNNVRPKEESDATALKPTPQYNASVLTDSTFTANLAFLYQHSKNTPAFKDAIVLARTWLFQRGLAREEQTGSGFSSFLFAMLMGYLLQGGGSGGGKKLSPSHSSYQLLRGTIDFIANHDFASQPVFIGRSENEEVGVNDGVPWTYRISYKPQFSAESFMANYDVAIVDPSGALNLAARVNLSTILQVQYEAKLAMKYFNDTADRFEPLFLKNVNDMKMRFDNVFRLSLPESRIKQYNGAIEADYPSYHTFFAKKIGEVMKRGLSNRAELISVQYTAPATWQISESAPSFDGNVTITVGLVLNSDNAARLVDQGPDAQQVQEAKEFREFWGKKAELRRFKDGSILESVVWETKGYENRTLIVRRIVSYLLQLHLDVSTENVQYWAGQLYPYINYAKTVPSSLFSHDLAIAGFQPVTTAYTEFAKLVRSVDDALPILIGNIYPASSSLRQASPLLPHPTDFDNITFYPTSARYIEAIDVIVQLERSSKWPEDLSAVQKVKHAFYLKMSEEIKARYGHTSVVVDDVWEKNELAIRGWVDVYYGGFVFRCHIHLDQEKELLEKIITSKTESKAKKELAQRALEKYERIFHYRQRHTFAIQALCARSTAFSPTMRLIKRWFGAHLLTNHLSEELIELICAYTFVESHPWAPAVNAFTGFARVLGLLATWDWQNTPLIVDIEGEMTASDRDTIMERFAHLRSQNPKITHGAFVVATTKDLDGLRWTYSKPCKVVASRIQALARASCTVLDEIIQSGEEKNIKRLFVTPMQDYSAVIQLNPERCTRYFQNLHPNQKYLSLTQESTSELGNKVYVQFDPVADFVKDIENTYGDLLLVFYDKYGGDKIALVWNPVKITPQLWKLRLGYNSIPVDMSKKGTLKPSNETGEILKLAAPNFAAILSEIERFGEGLVESIETA</sequence>
<dbReference type="EMBL" id="JABAYA010000007">
    <property type="protein sequence ID" value="KAF7731786.1"/>
    <property type="molecule type" value="Genomic_DNA"/>
</dbReference>
<dbReference type="Proteomes" id="UP000605846">
    <property type="component" value="Unassembled WGS sequence"/>
</dbReference>
<dbReference type="InterPro" id="IPR035370">
    <property type="entry name" value="Nrap_D5"/>
</dbReference>
<evidence type="ECO:0000256" key="3">
    <source>
        <dbReference type="ARBA" id="ARBA00022884"/>
    </source>
</evidence>
<protein>
    <recommendedName>
        <fullName evidence="5">U3 small nucleolar RNA-associated protein 22</fullName>
    </recommendedName>
</protein>
<dbReference type="Gene3D" id="3.30.70.3020">
    <property type="match status" value="1"/>
</dbReference>
<dbReference type="PANTHER" id="PTHR17972">
    <property type="entry name" value="NUCLEOLAR RNA-ASSOCIATED PROTEIN"/>
    <property type="match status" value="1"/>
</dbReference>
<dbReference type="OrthoDB" id="10251401at2759"/>
<feature type="domain" description="Nrap protein" evidence="12">
    <location>
        <begin position="1096"/>
        <end position="1240"/>
    </location>
</feature>
<evidence type="ECO:0000313" key="13">
    <source>
        <dbReference type="EMBL" id="KAF7731786.1"/>
    </source>
</evidence>
<dbReference type="InterPro" id="IPR035369">
    <property type="entry name" value="Nrap_D4"/>
</dbReference>
<comment type="subcellular location">
    <subcellularLocation>
        <location evidence="1 5">Nucleus</location>
        <location evidence="1 5">Nucleolus</location>
    </subcellularLocation>
</comment>
<keyword evidence="4 5" id="KW-0539">Nucleus</keyword>
<dbReference type="InterPro" id="IPR035368">
    <property type="entry name" value="Nrap_D3"/>
</dbReference>
<dbReference type="Pfam" id="PF17403">
    <property type="entry name" value="Nrap_D2"/>
    <property type="match status" value="1"/>
</dbReference>
<feature type="region of interest" description="Disordered" evidence="6">
    <location>
        <begin position="1"/>
        <end position="116"/>
    </location>
</feature>
<organism evidence="13 14">
    <name type="scientific">Apophysomyces ossiformis</name>
    <dbReference type="NCBI Taxonomy" id="679940"/>
    <lineage>
        <taxon>Eukaryota</taxon>
        <taxon>Fungi</taxon>
        <taxon>Fungi incertae sedis</taxon>
        <taxon>Mucoromycota</taxon>
        <taxon>Mucoromycotina</taxon>
        <taxon>Mucoromycetes</taxon>
        <taxon>Mucorales</taxon>
        <taxon>Mucorineae</taxon>
        <taxon>Mucoraceae</taxon>
        <taxon>Apophysomyces</taxon>
    </lineage>
</organism>
<dbReference type="Pfam" id="PF17404">
    <property type="entry name" value="Nrap_D3"/>
    <property type="match status" value="1"/>
</dbReference>
<evidence type="ECO:0000256" key="2">
    <source>
        <dbReference type="ARBA" id="ARBA00006674"/>
    </source>
</evidence>
<keyword evidence="14" id="KW-1185">Reference proteome</keyword>
<feature type="domain" description="Nrap protein" evidence="8">
    <location>
        <begin position="380"/>
        <end position="544"/>
    </location>
</feature>
<dbReference type="Pfam" id="PF17406">
    <property type="entry name" value="Nrap_D5"/>
    <property type="match status" value="1"/>
</dbReference>
<feature type="domain" description="Nrap protein" evidence="11">
    <location>
        <begin position="936"/>
        <end position="1093"/>
    </location>
</feature>
<dbReference type="GO" id="GO:0006364">
    <property type="term" value="P:rRNA processing"/>
    <property type="evidence" value="ECO:0007669"/>
    <property type="project" value="UniProtKB-KW"/>
</dbReference>
<dbReference type="Gene3D" id="3.30.70.3030">
    <property type="match status" value="1"/>
</dbReference>
<feature type="compositionally biased region" description="Basic and acidic residues" evidence="6">
    <location>
        <begin position="36"/>
        <end position="49"/>
    </location>
</feature>
<feature type="compositionally biased region" description="Acidic residues" evidence="6">
    <location>
        <begin position="78"/>
        <end position="102"/>
    </location>
</feature>
<dbReference type="GO" id="GO:0006409">
    <property type="term" value="P:tRNA export from nucleus"/>
    <property type="evidence" value="ECO:0007669"/>
    <property type="project" value="TreeGrafter"/>
</dbReference>
<comment type="similarity">
    <text evidence="2 5">Belongs to the NRAP family.</text>
</comment>
<keyword evidence="5" id="KW-0687">Ribonucleoprotein</keyword>
<dbReference type="GO" id="GO:0003723">
    <property type="term" value="F:RNA binding"/>
    <property type="evidence" value="ECO:0007669"/>
    <property type="project" value="UniProtKB-KW"/>
</dbReference>
<evidence type="ECO:0000259" key="9">
    <source>
        <dbReference type="Pfam" id="PF17404"/>
    </source>
</evidence>
<reference evidence="13" key="1">
    <citation type="submission" date="2020-01" db="EMBL/GenBank/DDBJ databases">
        <title>Genome Sequencing of Three Apophysomyces-Like Fungal Strains Confirms a Novel Fungal Genus in the Mucoromycota with divergent Burkholderia-like Endosymbiotic Bacteria.</title>
        <authorList>
            <person name="Stajich J.E."/>
            <person name="Macias A.M."/>
            <person name="Carter-House D."/>
            <person name="Lovett B."/>
            <person name="Kasson L.R."/>
            <person name="Berry K."/>
            <person name="Grigoriev I."/>
            <person name="Chang Y."/>
            <person name="Spatafora J."/>
            <person name="Kasson M.T."/>
        </authorList>
    </citation>
    <scope>NUCLEOTIDE SEQUENCE</scope>
    <source>
        <strain evidence="13">NRRL A-21654</strain>
    </source>
</reference>
<feature type="domain" description="Nrap protein" evidence="7">
    <location>
        <begin position="235"/>
        <end position="376"/>
    </location>
</feature>
<dbReference type="GO" id="GO:0034456">
    <property type="term" value="C:UTP-C complex"/>
    <property type="evidence" value="ECO:0007669"/>
    <property type="project" value="TreeGrafter"/>
</dbReference>
<comment type="caution">
    <text evidence="13">The sequence shown here is derived from an EMBL/GenBank/DDBJ whole genome shotgun (WGS) entry which is preliminary data.</text>
</comment>
<evidence type="ECO:0000259" key="7">
    <source>
        <dbReference type="Pfam" id="PF03813"/>
    </source>
</evidence>
<dbReference type="PANTHER" id="PTHR17972:SF0">
    <property type="entry name" value="NUCLEOLAR PROTEIN 6"/>
    <property type="match status" value="1"/>
</dbReference>
<feature type="domain" description="Nrap protein" evidence="10">
    <location>
        <begin position="733"/>
        <end position="932"/>
    </location>
</feature>
<dbReference type="Gene3D" id="1.10.1410.10">
    <property type="match status" value="2"/>
</dbReference>
<evidence type="ECO:0000256" key="1">
    <source>
        <dbReference type="ARBA" id="ARBA00004604"/>
    </source>
</evidence>
<evidence type="ECO:0000259" key="12">
    <source>
        <dbReference type="Pfam" id="PF17407"/>
    </source>
</evidence>
<name>A0A8H7EVC7_9FUNG</name>
<accession>A0A8H7EVC7</accession>
<feature type="domain" description="Nrap protein" evidence="9">
    <location>
        <begin position="550"/>
        <end position="706"/>
    </location>
</feature>
<evidence type="ECO:0000256" key="4">
    <source>
        <dbReference type="ARBA" id="ARBA00023242"/>
    </source>
</evidence>
<feature type="compositionally biased region" description="Acidic residues" evidence="6">
    <location>
        <begin position="50"/>
        <end position="67"/>
    </location>
</feature>
<dbReference type="InterPro" id="IPR035367">
    <property type="entry name" value="Nrap_D2"/>
</dbReference>
<evidence type="ECO:0000259" key="8">
    <source>
        <dbReference type="Pfam" id="PF17403"/>
    </source>
</evidence>
<dbReference type="AlphaFoldDB" id="A0A8H7EVC7"/>
<dbReference type="InterPro" id="IPR035371">
    <property type="entry name" value="Nrap_D6"/>
</dbReference>
<keyword evidence="3 5" id="KW-0694">RNA-binding</keyword>
<evidence type="ECO:0000259" key="10">
    <source>
        <dbReference type="Pfam" id="PF17405"/>
    </source>
</evidence>
<feature type="compositionally biased region" description="Basic and acidic residues" evidence="6">
    <location>
        <begin position="105"/>
        <end position="116"/>
    </location>
</feature>